<keyword evidence="5" id="KW-0804">Transcription</keyword>
<protein>
    <recommendedName>
        <fullName evidence="6">HTH lysR-type domain-containing protein</fullName>
    </recommendedName>
</protein>
<name>K8P395_9BRAD</name>
<dbReference type="PANTHER" id="PTHR30537:SF5">
    <property type="entry name" value="HTH-TYPE TRANSCRIPTIONAL ACTIVATOR TTDR-RELATED"/>
    <property type="match status" value="1"/>
</dbReference>
<evidence type="ECO:0000256" key="5">
    <source>
        <dbReference type="ARBA" id="ARBA00023163"/>
    </source>
</evidence>
<keyword evidence="8" id="KW-1185">Reference proteome</keyword>
<dbReference type="RefSeq" id="WP_002713014.1">
    <property type="nucleotide sequence ID" value="NZ_KB375281.1"/>
</dbReference>
<dbReference type="CDD" id="cd08422">
    <property type="entry name" value="PBP2_CrgA_like"/>
    <property type="match status" value="1"/>
</dbReference>
<evidence type="ECO:0000313" key="7">
    <source>
        <dbReference type="EMBL" id="EKS35936.1"/>
    </source>
</evidence>
<dbReference type="AlphaFoldDB" id="K8P395"/>
<dbReference type="FunFam" id="3.40.190.290:FF:000001">
    <property type="entry name" value="Transcriptional regulator, LysR family"/>
    <property type="match status" value="1"/>
</dbReference>
<gene>
    <name evidence="7" type="ORF">HMPREF9696_02148</name>
</gene>
<sequence>MDKLASLRAFVKVVELGSFSEAGRQLRLSRSAISKYVGDLEESLGVQLLNRTTRHASPNENGEMYFERALGILADIDAADQAVAHLQSTPRGLLRVNAPMSFGTLQLGSAIADFMEINPELRIHLVLSDEQVDPVQGGFDVTLRIADLESSSLIARKIIPIERVICAAPSYLKQHGVPAHPNDLRSHAALTYGFLLTGNQWKLTGKDGDHWIQPSWLLCANNAEVLCDAAVKGRGVALLPTFIAGKALRAGKLHTVLDDYKAPPLTLYAIYPPTRHLAVKVRLFIDFLVERFSSGPEGHIKPASTGRKQ</sequence>
<dbReference type="InterPro" id="IPR036388">
    <property type="entry name" value="WH-like_DNA-bd_sf"/>
</dbReference>
<dbReference type="Gene3D" id="1.10.10.10">
    <property type="entry name" value="Winged helix-like DNA-binding domain superfamily/Winged helix DNA-binding domain"/>
    <property type="match status" value="1"/>
</dbReference>
<evidence type="ECO:0000256" key="2">
    <source>
        <dbReference type="ARBA" id="ARBA00009437"/>
    </source>
</evidence>
<dbReference type="Gene3D" id="3.40.190.290">
    <property type="match status" value="1"/>
</dbReference>
<dbReference type="Pfam" id="PF03466">
    <property type="entry name" value="LysR_substrate"/>
    <property type="match status" value="1"/>
</dbReference>
<evidence type="ECO:0000256" key="3">
    <source>
        <dbReference type="ARBA" id="ARBA00023015"/>
    </source>
</evidence>
<evidence type="ECO:0000256" key="4">
    <source>
        <dbReference type="ARBA" id="ARBA00023125"/>
    </source>
</evidence>
<organism evidence="7 8">
    <name type="scientific">Afipia clevelandensis ATCC 49720</name>
    <dbReference type="NCBI Taxonomy" id="883079"/>
    <lineage>
        <taxon>Bacteria</taxon>
        <taxon>Pseudomonadati</taxon>
        <taxon>Pseudomonadota</taxon>
        <taxon>Alphaproteobacteria</taxon>
        <taxon>Hyphomicrobiales</taxon>
        <taxon>Nitrobacteraceae</taxon>
        <taxon>Afipia</taxon>
    </lineage>
</organism>
<reference evidence="7 8" key="1">
    <citation type="submission" date="2012-04" db="EMBL/GenBank/DDBJ databases">
        <title>The Genome Sequence of Afipia clevelandensis ATCC 49720.</title>
        <authorList>
            <consortium name="The Broad Institute Genome Sequencing Platform"/>
            <person name="Earl A."/>
            <person name="Ward D."/>
            <person name="Feldgarden M."/>
            <person name="Gevers D."/>
            <person name="Huys G."/>
            <person name="Walker B."/>
            <person name="Young S.K."/>
            <person name="Zeng Q."/>
            <person name="Gargeya S."/>
            <person name="Fitzgerald M."/>
            <person name="Haas B."/>
            <person name="Abouelleil A."/>
            <person name="Alvarado L."/>
            <person name="Arachchi H.M."/>
            <person name="Berlin A."/>
            <person name="Chapman S.B."/>
            <person name="Goldberg J."/>
            <person name="Griggs A."/>
            <person name="Gujja S."/>
            <person name="Hansen M."/>
            <person name="Howarth C."/>
            <person name="Imamovic A."/>
            <person name="Larimer J."/>
            <person name="McCowen C."/>
            <person name="Montmayeur A."/>
            <person name="Murphy C."/>
            <person name="Neiman D."/>
            <person name="Pearson M."/>
            <person name="Priest M."/>
            <person name="Roberts A."/>
            <person name="Saif S."/>
            <person name="Shea T."/>
            <person name="Sisk P."/>
            <person name="Sykes S."/>
            <person name="Wortman J."/>
            <person name="Nusbaum C."/>
            <person name="Birren B."/>
        </authorList>
    </citation>
    <scope>NUCLEOTIDE SEQUENCE [LARGE SCALE GENOMIC DNA]</scope>
    <source>
        <strain evidence="7 8">ATCC 49720</strain>
    </source>
</reference>
<dbReference type="Pfam" id="PF00126">
    <property type="entry name" value="HTH_1"/>
    <property type="match status" value="1"/>
</dbReference>
<dbReference type="InterPro" id="IPR036390">
    <property type="entry name" value="WH_DNA-bd_sf"/>
</dbReference>
<dbReference type="SUPFAM" id="SSF53850">
    <property type="entry name" value="Periplasmic binding protein-like II"/>
    <property type="match status" value="1"/>
</dbReference>
<dbReference type="GO" id="GO:0003700">
    <property type="term" value="F:DNA-binding transcription factor activity"/>
    <property type="evidence" value="ECO:0007669"/>
    <property type="project" value="InterPro"/>
</dbReference>
<keyword evidence="3" id="KW-0805">Transcription regulation</keyword>
<keyword evidence="4" id="KW-0238">DNA-binding</keyword>
<evidence type="ECO:0000313" key="8">
    <source>
        <dbReference type="Proteomes" id="UP000001095"/>
    </source>
</evidence>
<dbReference type="PRINTS" id="PR00039">
    <property type="entry name" value="HTHLYSR"/>
</dbReference>
<evidence type="ECO:0000259" key="6">
    <source>
        <dbReference type="PROSITE" id="PS50931"/>
    </source>
</evidence>
<dbReference type="InterPro" id="IPR005119">
    <property type="entry name" value="LysR_subst-bd"/>
</dbReference>
<dbReference type="Proteomes" id="UP000001095">
    <property type="component" value="Unassembled WGS sequence"/>
</dbReference>
<dbReference type="PANTHER" id="PTHR30537">
    <property type="entry name" value="HTH-TYPE TRANSCRIPTIONAL REGULATOR"/>
    <property type="match status" value="1"/>
</dbReference>
<dbReference type="SUPFAM" id="SSF46785">
    <property type="entry name" value="Winged helix' DNA-binding domain"/>
    <property type="match status" value="1"/>
</dbReference>
<proteinExistence type="inferred from homology"/>
<dbReference type="GO" id="GO:0043565">
    <property type="term" value="F:sequence-specific DNA binding"/>
    <property type="evidence" value="ECO:0007669"/>
    <property type="project" value="TreeGrafter"/>
</dbReference>
<evidence type="ECO:0000256" key="1">
    <source>
        <dbReference type="ARBA" id="ARBA00003502"/>
    </source>
</evidence>
<dbReference type="FunFam" id="1.10.10.10:FF:000001">
    <property type="entry name" value="LysR family transcriptional regulator"/>
    <property type="match status" value="1"/>
</dbReference>
<dbReference type="GO" id="GO:0006351">
    <property type="term" value="P:DNA-templated transcription"/>
    <property type="evidence" value="ECO:0007669"/>
    <property type="project" value="TreeGrafter"/>
</dbReference>
<dbReference type="PROSITE" id="PS50931">
    <property type="entry name" value="HTH_LYSR"/>
    <property type="match status" value="1"/>
</dbReference>
<accession>K8P395</accession>
<dbReference type="InterPro" id="IPR058163">
    <property type="entry name" value="LysR-type_TF_proteobact-type"/>
</dbReference>
<dbReference type="EMBL" id="AGWY01000008">
    <property type="protein sequence ID" value="EKS35936.1"/>
    <property type="molecule type" value="Genomic_DNA"/>
</dbReference>
<comment type="similarity">
    <text evidence="2">Belongs to the LysR transcriptional regulatory family.</text>
</comment>
<comment type="caution">
    <text evidence="7">The sequence shown here is derived from an EMBL/GenBank/DDBJ whole genome shotgun (WGS) entry which is preliminary data.</text>
</comment>
<feature type="domain" description="HTH lysR-type" evidence="6">
    <location>
        <begin position="1"/>
        <end position="59"/>
    </location>
</feature>
<dbReference type="PATRIC" id="fig|883079.3.peg.2181"/>
<dbReference type="InterPro" id="IPR000847">
    <property type="entry name" value="LysR_HTH_N"/>
</dbReference>
<comment type="function">
    <text evidence="1">NodD regulates the expression of the nodABCFE genes which encode other nodulation proteins. NodD is also a negative regulator of its own expression. Binds flavonoids as inducers.</text>
</comment>
<dbReference type="OrthoDB" id="9786526at2"/>
<dbReference type="HOGENOM" id="CLU_039613_16_2_5"/>